<keyword evidence="2 9" id="KW-0479">Metal-binding</keyword>
<dbReference type="GO" id="GO:0004527">
    <property type="term" value="F:exonuclease activity"/>
    <property type="evidence" value="ECO:0007669"/>
    <property type="project" value="UniProtKB-KW"/>
</dbReference>
<keyword evidence="7 9" id="KW-0051">Antiviral defense</keyword>
<dbReference type="InterPro" id="IPR022765">
    <property type="entry name" value="Dna2/Cas4_DUF83"/>
</dbReference>
<evidence type="ECO:0000256" key="4">
    <source>
        <dbReference type="ARBA" id="ARBA00022839"/>
    </source>
</evidence>
<proteinExistence type="inferred from homology"/>
<evidence type="ECO:0000256" key="9">
    <source>
        <dbReference type="RuleBase" id="RU365022"/>
    </source>
</evidence>
<dbReference type="NCBIfam" id="TIGR00372">
    <property type="entry name" value="cas4"/>
    <property type="match status" value="1"/>
</dbReference>
<comment type="cofactor">
    <cofactor evidence="9">
        <name>iron-sulfur cluster</name>
        <dbReference type="ChEBI" id="CHEBI:30408"/>
    </cofactor>
</comment>
<keyword evidence="3 9" id="KW-0378">Hydrolase</keyword>
<comment type="similarity">
    <text evidence="9">Belongs to the CRISPR-associated exonuclease Cas4 family.</text>
</comment>
<dbReference type="Pfam" id="PF01930">
    <property type="entry name" value="Cas_Cas4"/>
    <property type="match status" value="1"/>
</dbReference>
<dbReference type="InterPro" id="IPR013343">
    <property type="entry name" value="CRISPR-assoc_prot_Cas4"/>
</dbReference>
<evidence type="ECO:0000256" key="3">
    <source>
        <dbReference type="ARBA" id="ARBA00022801"/>
    </source>
</evidence>
<sequence length="170" mass="20271">MEVSEFSFHVSGTFIWYYTICKREVWLLSRQLNADQDFENIVLGRYLGEHYYGREKKELEVGNSKIDTYRWDGDQLVISEVKKSSTYRESAKLQLQFYLYELRQRGIDARGELRFPEEREKETVDLTDDDVERLERIIQEIQEIVSQPYPPVPRKLAVCKSCAYAEFCWS</sequence>
<feature type="domain" description="DUF83" evidence="10">
    <location>
        <begin position="12"/>
        <end position="170"/>
    </location>
</feature>
<organism evidence="11 12">
    <name type="scientific">Aneurinibacillus thermoaerophilus</name>
    <dbReference type="NCBI Taxonomy" id="143495"/>
    <lineage>
        <taxon>Bacteria</taxon>
        <taxon>Bacillati</taxon>
        <taxon>Bacillota</taxon>
        <taxon>Bacilli</taxon>
        <taxon>Bacillales</taxon>
        <taxon>Paenibacillaceae</taxon>
        <taxon>Aneurinibacillus group</taxon>
        <taxon>Aneurinibacillus</taxon>
    </lineage>
</organism>
<evidence type="ECO:0000256" key="1">
    <source>
        <dbReference type="ARBA" id="ARBA00022722"/>
    </source>
</evidence>
<evidence type="ECO:0000256" key="6">
    <source>
        <dbReference type="ARBA" id="ARBA00023014"/>
    </source>
</evidence>
<keyword evidence="4 9" id="KW-0269">Exonuclease</keyword>
<dbReference type="InterPro" id="IPR011604">
    <property type="entry name" value="PDDEXK-like_dom_sf"/>
</dbReference>
<dbReference type="GO" id="GO:0051607">
    <property type="term" value="P:defense response to virus"/>
    <property type="evidence" value="ECO:0007669"/>
    <property type="project" value="UniProtKB-KW"/>
</dbReference>
<accession>A0A1G8CGM8</accession>
<dbReference type="PANTHER" id="PTHR37168">
    <property type="entry name" value="CRISPR-ASSOCIATED EXONUCLEASE CAS4"/>
    <property type="match status" value="1"/>
</dbReference>
<keyword evidence="8 9" id="KW-0464">Manganese</keyword>
<evidence type="ECO:0000256" key="5">
    <source>
        <dbReference type="ARBA" id="ARBA00023004"/>
    </source>
</evidence>
<evidence type="ECO:0000313" key="11">
    <source>
        <dbReference type="EMBL" id="SDH44585.1"/>
    </source>
</evidence>
<evidence type="ECO:0000256" key="2">
    <source>
        <dbReference type="ARBA" id="ARBA00022723"/>
    </source>
</evidence>
<keyword evidence="1 9" id="KW-0540">Nuclease</keyword>
<dbReference type="PANTHER" id="PTHR37168:SF2">
    <property type="entry name" value="CRISPR-ASSOCIATED EXONUCLEASE CAS4"/>
    <property type="match status" value="1"/>
</dbReference>
<dbReference type="RefSeq" id="WP_091260813.1">
    <property type="nucleotide sequence ID" value="NZ_FNDE01000025.1"/>
</dbReference>
<dbReference type="AlphaFoldDB" id="A0A1G8CGM8"/>
<name>A0A1G8CGM8_ANETH</name>
<comment type="function">
    <text evidence="9">CRISPR (clustered regularly interspaced short palindromic repeat) is an adaptive immune system that provides protection against mobile genetic elements (viruses, transposable elements and conjugative plasmids). CRISPR clusters contain sequences complementary to antecedent mobile elements and target invading nucleic acids. CRISPR clusters are transcribed and processed into CRISPR RNA (crRNA).</text>
</comment>
<evidence type="ECO:0000259" key="10">
    <source>
        <dbReference type="Pfam" id="PF01930"/>
    </source>
</evidence>
<protein>
    <recommendedName>
        <fullName evidence="9">CRISPR-associated exonuclease Cas4</fullName>
        <ecNumber evidence="9">3.1.12.1</ecNumber>
    </recommendedName>
</protein>
<evidence type="ECO:0000256" key="8">
    <source>
        <dbReference type="ARBA" id="ARBA00023211"/>
    </source>
</evidence>
<keyword evidence="6 9" id="KW-0411">Iron-sulfur</keyword>
<dbReference type="OrthoDB" id="9794720at2"/>
<dbReference type="Proteomes" id="UP000198956">
    <property type="component" value="Unassembled WGS sequence"/>
</dbReference>
<evidence type="ECO:0000313" key="12">
    <source>
        <dbReference type="Proteomes" id="UP000198956"/>
    </source>
</evidence>
<reference evidence="11 12" key="1">
    <citation type="submission" date="2016-10" db="EMBL/GenBank/DDBJ databases">
        <authorList>
            <person name="de Groot N.N."/>
        </authorList>
    </citation>
    <scope>NUCLEOTIDE SEQUENCE [LARGE SCALE GENOMIC DNA]</scope>
    <source>
        <strain evidence="11 12">L 420-91</strain>
    </source>
</reference>
<dbReference type="Gene3D" id="3.90.320.10">
    <property type="match status" value="1"/>
</dbReference>
<dbReference type="EC" id="3.1.12.1" evidence="9"/>
<dbReference type="EMBL" id="FNDE01000025">
    <property type="protein sequence ID" value="SDH44585.1"/>
    <property type="molecule type" value="Genomic_DNA"/>
</dbReference>
<keyword evidence="5 9" id="KW-0408">Iron</keyword>
<evidence type="ECO:0000256" key="7">
    <source>
        <dbReference type="ARBA" id="ARBA00023118"/>
    </source>
</evidence>
<dbReference type="GO" id="GO:0046872">
    <property type="term" value="F:metal ion binding"/>
    <property type="evidence" value="ECO:0007669"/>
    <property type="project" value="UniProtKB-KW"/>
</dbReference>
<dbReference type="GO" id="GO:0051536">
    <property type="term" value="F:iron-sulfur cluster binding"/>
    <property type="evidence" value="ECO:0007669"/>
    <property type="project" value="UniProtKB-KW"/>
</dbReference>
<gene>
    <name evidence="11" type="ORF">SAMN04489735_102542</name>
</gene>
<comment type="cofactor">
    <cofactor evidence="9">
        <name>Mg(2+)</name>
        <dbReference type="ChEBI" id="CHEBI:18420"/>
    </cofactor>
    <cofactor evidence="9">
        <name>Mn(2+)</name>
        <dbReference type="ChEBI" id="CHEBI:29035"/>
    </cofactor>
    <text evidence="9">Mg(2+) or Mn(2+) required for ssDNA cleavage activity.</text>
</comment>